<evidence type="ECO:0000259" key="5">
    <source>
        <dbReference type="Pfam" id="PF07715"/>
    </source>
</evidence>
<dbReference type="Pfam" id="PF07715">
    <property type="entry name" value="Plug"/>
    <property type="match status" value="1"/>
</dbReference>
<reference evidence="8" key="1">
    <citation type="journal article" date="2019" name="Int. J. Syst. Evol. Microbiol.">
        <title>The Global Catalogue of Microorganisms (GCM) 10K type strain sequencing project: providing services to taxonomists for standard genome sequencing and annotation.</title>
        <authorList>
            <consortium name="The Broad Institute Genomics Platform"/>
            <consortium name="The Broad Institute Genome Sequencing Center for Infectious Disease"/>
            <person name="Wu L."/>
            <person name="Ma J."/>
        </authorList>
    </citation>
    <scope>NUCLEOTIDE SEQUENCE [LARGE SCALE GENOMIC DNA]</scope>
    <source>
        <strain evidence="8">CGMCC 4.7466</strain>
    </source>
</reference>
<keyword evidence="8" id="KW-1185">Reference proteome</keyword>
<dbReference type="SUPFAM" id="SSF49464">
    <property type="entry name" value="Carboxypeptidase regulatory domain-like"/>
    <property type="match status" value="1"/>
</dbReference>
<comment type="caution">
    <text evidence="7">The sequence shown here is derived from an EMBL/GenBank/DDBJ whole genome shotgun (WGS) entry which is preliminary data.</text>
</comment>
<feature type="domain" description="Outer membrane protein beta-barrel" evidence="6">
    <location>
        <begin position="384"/>
        <end position="787"/>
    </location>
</feature>
<proteinExistence type="predicted"/>
<dbReference type="Pfam" id="PF13620">
    <property type="entry name" value="CarboxypepD_reg"/>
    <property type="match status" value="1"/>
</dbReference>
<dbReference type="Gene3D" id="2.60.40.1120">
    <property type="entry name" value="Carboxypeptidase-like, regulatory domain"/>
    <property type="match status" value="1"/>
</dbReference>
<accession>A0ABV9SW39</accession>
<dbReference type="Pfam" id="PF14905">
    <property type="entry name" value="OMP_b-brl_3"/>
    <property type="match status" value="1"/>
</dbReference>
<dbReference type="InterPro" id="IPR041700">
    <property type="entry name" value="OMP_b-brl_3"/>
</dbReference>
<dbReference type="InterPro" id="IPR012910">
    <property type="entry name" value="Plug_dom"/>
</dbReference>
<dbReference type="InterPro" id="IPR037066">
    <property type="entry name" value="Plug_dom_sf"/>
</dbReference>
<sequence>MKISTQIFATAFFFLLGLSHLAAQSPSSTLSGKVSDVKGKAIPYANIALLEEGTEELIAGAVTDEEGHFLLQTAAGGKATLAVSSIGFVTQKSDVFTLEAGLKKDFGNLSLQEEVASLNEVTVNAARPNIVIEADKTIVTVEGTVMAEGNTALDVLGRSPGVYVDADGNINLNGRSGVVVLLDDRQTYMSAADLANFLRAMPADNIKSIEVINNPSARYDAEGAAGVINIKLKKNNFNGTNGNINVGSRYNGLNAPFAGATVNMKRGKWTTNASLNYNEWAQFNDLEILRRFQLENGLSEFDQEARLKLVRKNLFFSGGADYQINEQHSLGINLQASSQNGKEDGKSLTNISNPENNDVNYLNAINDSKSDNSRLFGNFHYIGKLDTLGTKITADVDFTKMDASSLSMLNNSYWLNDATDLASMDRIRTGNEMAYTIFTAKTDFTKPLGKGKELETGIKGSWVRSDNDLDISRSVEEGPFEPNQNSNHFIYHENVLAAYASYKSSIGEKMNFQAGLRGEYSDITGNSITSNQINKQEYFNLFPSMYLQHKLNKNYQIVYNVNRRITRPNYRLLNPFVFYIDPLTMEKGNPQLRPQYANNFEMNHIIKDSYQFTLTYSQTENAFGQIMIQDDETRITTIQIQNLDKIQHMGVRMMLPVELADWYATTNMLQFNAKRFQSQLESGLLDVSQFSFMARTQHNITLPKGFKIEMVGMYLSPFREGQIKISGLAWMDAGVTKSFNDDKFSLTVNGNDLFRTQRFNVFINFDQINTDVRQYNNTQALRVTLRWKFAQGENFRVSQRSGSTEEQNRLD</sequence>
<dbReference type="Gene3D" id="2.40.170.20">
    <property type="entry name" value="TonB-dependent receptor, beta-barrel domain"/>
    <property type="match status" value="1"/>
</dbReference>
<keyword evidence="4" id="KW-0732">Signal</keyword>
<gene>
    <name evidence="7" type="ORF">ACFPFU_02535</name>
</gene>
<keyword evidence="2" id="KW-0472">Membrane</keyword>
<dbReference type="Proteomes" id="UP001595818">
    <property type="component" value="Unassembled WGS sequence"/>
</dbReference>
<evidence type="ECO:0000256" key="2">
    <source>
        <dbReference type="ARBA" id="ARBA00023136"/>
    </source>
</evidence>
<evidence type="ECO:0000313" key="7">
    <source>
        <dbReference type="EMBL" id="MFC4870548.1"/>
    </source>
</evidence>
<evidence type="ECO:0000256" key="4">
    <source>
        <dbReference type="SAM" id="SignalP"/>
    </source>
</evidence>
<dbReference type="InterPro" id="IPR036942">
    <property type="entry name" value="Beta-barrel_TonB_sf"/>
</dbReference>
<dbReference type="PANTHER" id="PTHR40980">
    <property type="entry name" value="PLUG DOMAIN-CONTAINING PROTEIN"/>
    <property type="match status" value="1"/>
</dbReference>
<dbReference type="EMBL" id="JBHSJJ010000001">
    <property type="protein sequence ID" value="MFC4870548.1"/>
    <property type="molecule type" value="Genomic_DNA"/>
</dbReference>
<feature type="signal peptide" evidence="4">
    <location>
        <begin position="1"/>
        <end position="22"/>
    </location>
</feature>
<keyword evidence="3" id="KW-0998">Cell outer membrane</keyword>
<evidence type="ECO:0000256" key="3">
    <source>
        <dbReference type="ARBA" id="ARBA00023237"/>
    </source>
</evidence>
<comment type="subcellular location">
    <subcellularLocation>
        <location evidence="1">Cell outer membrane</location>
    </subcellularLocation>
</comment>
<organism evidence="7 8">
    <name type="scientific">Negadavirga shengliensis</name>
    <dbReference type="NCBI Taxonomy" id="1389218"/>
    <lineage>
        <taxon>Bacteria</taxon>
        <taxon>Pseudomonadati</taxon>
        <taxon>Bacteroidota</taxon>
        <taxon>Cytophagia</taxon>
        <taxon>Cytophagales</taxon>
        <taxon>Cyclobacteriaceae</taxon>
        <taxon>Negadavirga</taxon>
    </lineage>
</organism>
<protein>
    <submittedName>
        <fullName evidence="7">Outer membrane beta-barrel protein</fullName>
    </submittedName>
</protein>
<name>A0ABV9SW39_9BACT</name>
<feature type="chain" id="PRO_5046713599" evidence="4">
    <location>
        <begin position="23"/>
        <end position="811"/>
    </location>
</feature>
<evidence type="ECO:0000313" key="8">
    <source>
        <dbReference type="Proteomes" id="UP001595818"/>
    </source>
</evidence>
<dbReference type="Gene3D" id="2.170.130.10">
    <property type="entry name" value="TonB-dependent receptor, plug domain"/>
    <property type="match status" value="1"/>
</dbReference>
<dbReference type="PANTHER" id="PTHR40980:SF4">
    <property type="entry name" value="TONB-DEPENDENT RECEPTOR-LIKE BETA-BARREL DOMAIN-CONTAINING PROTEIN"/>
    <property type="match status" value="1"/>
</dbReference>
<evidence type="ECO:0000259" key="6">
    <source>
        <dbReference type="Pfam" id="PF14905"/>
    </source>
</evidence>
<evidence type="ECO:0000256" key="1">
    <source>
        <dbReference type="ARBA" id="ARBA00004442"/>
    </source>
</evidence>
<dbReference type="InterPro" id="IPR008969">
    <property type="entry name" value="CarboxyPept-like_regulatory"/>
</dbReference>
<feature type="domain" description="TonB-dependent receptor plug" evidence="5">
    <location>
        <begin position="146"/>
        <end position="227"/>
    </location>
</feature>
<dbReference type="SUPFAM" id="SSF56935">
    <property type="entry name" value="Porins"/>
    <property type="match status" value="1"/>
</dbReference>
<dbReference type="RefSeq" id="WP_377061177.1">
    <property type="nucleotide sequence ID" value="NZ_JBHSJJ010000001.1"/>
</dbReference>